<reference evidence="7 8" key="1">
    <citation type="submission" date="2013-02" db="EMBL/GenBank/DDBJ databases">
        <title>The Genome Sequence of Lactobacillus catenaformis F0143.</title>
        <authorList>
            <consortium name="The Broad Institute Genome Sequencing Platform"/>
            <person name="Earl A."/>
            <person name="Ward D."/>
            <person name="Feldgarden M."/>
            <person name="Gevers D."/>
            <person name="Izard J."/>
            <person name="Blanton J.M."/>
            <person name="Mathney J."/>
            <person name="Dewhirst F.E."/>
            <person name="Young S.K."/>
            <person name="Zeng Q."/>
            <person name="Gargeya S."/>
            <person name="Fitzgerald M."/>
            <person name="Haas B."/>
            <person name="Abouelleil A."/>
            <person name="Alvarado L."/>
            <person name="Arachchi H.M."/>
            <person name="Berlin A."/>
            <person name="Chapman S.B."/>
            <person name="Gearin G."/>
            <person name="Goldberg J."/>
            <person name="Griggs A."/>
            <person name="Gujja S."/>
            <person name="Hansen M."/>
            <person name="Heiman D."/>
            <person name="Howarth C."/>
            <person name="Larimer J."/>
            <person name="Lui A."/>
            <person name="MacDonald P.J.P."/>
            <person name="McCowen C."/>
            <person name="Montmayeur A."/>
            <person name="Murphy C."/>
            <person name="Neiman D."/>
            <person name="Pearson M."/>
            <person name="Priest M."/>
            <person name="Roberts A."/>
            <person name="Saif S."/>
            <person name="Shea T."/>
            <person name="Sisk P."/>
            <person name="Stolte C."/>
            <person name="Sykes S."/>
            <person name="Wortman J."/>
            <person name="Nusbaum C."/>
            <person name="Birren B."/>
        </authorList>
    </citation>
    <scope>NUCLEOTIDE SEQUENCE [LARGE SCALE GENOMIC DNA]</scope>
    <source>
        <strain evidence="7 8">OT 569</strain>
    </source>
</reference>
<keyword evidence="2" id="KW-0663">Pyridoxal phosphate</keyword>
<keyword evidence="4" id="KW-0238">DNA-binding</keyword>
<dbReference type="BioCyc" id="ECAT999415-HMP:GTTI-139-MONOMER"/>
<evidence type="ECO:0000313" key="7">
    <source>
        <dbReference type="EMBL" id="EMD17698.1"/>
    </source>
</evidence>
<dbReference type="InterPro" id="IPR036388">
    <property type="entry name" value="WH-like_DNA-bd_sf"/>
</dbReference>
<dbReference type="CDD" id="cd00609">
    <property type="entry name" value="AAT_like"/>
    <property type="match status" value="1"/>
</dbReference>
<comment type="similarity">
    <text evidence="1">In the C-terminal section; belongs to the class-I pyridoxal-phosphate-dependent aminotransferase family.</text>
</comment>
<dbReference type="GO" id="GO:0003677">
    <property type="term" value="F:DNA binding"/>
    <property type="evidence" value="ECO:0007669"/>
    <property type="project" value="UniProtKB-KW"/>
</dbReference>
<name>M2NHI0_9FIRM</name>
<dbReference type="Gene3D" id="1.10.10.10">
    <property type="entry name" value="Winged helix-like DNA-binding domain superfamily/Winged helix DNA-binding domain"/>
    <property type="match status" value="1"/>
</dbReference>
<dbReference type="GO" id="GO:0003700">
    <property type="term" value="F:DNA-binding transcription factor activity"/>
    <property type="evidence" value="ECO:0007669"/>
    <property type="project" value="InterPro"/>
</dbReference>
<evidence type="ECO:0000256" key="5">
    <source>
        <dbReference type="ARBA" id="ARBA00023163"/>
    </source>
</evidence>
<gene>
    <name evidence="7" type="ORF">HMPREF9943_00130</name>
</gene>
<evidence type="ECO:0000259" key="6">
    <source>
        <dbReference type="PROSITE" id="PS50949"/>
    </source>
</evidence>
<evidence type="ECO:0000313" key="8">
    <source>
        <dbReference type="Proteomes" id="UP000011758"/>
    </source>
</evidence>
<dbReference type="InterPro" id="IPR036390">
    <property type="entry name" value="WH_DNA-bd_sf"/>
</dbReference>
<dbReference type="STRING" id="999415.HMPREF9943_00130"/>
<sequence>MLTYTFNNQDTLTNQLYHFIKEDILNSLLKPHTQLPSKRSLAKQLNISTITVENAYMQLLSEGFIYSKNRIGYFISELDLPDKHNHPIPLFHLDKNDNTYLYDLSSNRTNSDNFPFSSWAKITRKVLNNYKDQLMIPGNIQGSQILREAIRDHLRDYRDIHVSSDQIIIGSGTEYLYSLLIQLFGYDHIYGLEAPGYTKIQSLYESHHIHYEQISLDKNGLDLKQIHRTTILHVTPSHHFPTGITMPIKRRYELIKWAGQKNHYIIEDDYDSEFRMNGKPLASLFSLDNNEKTIYMNTFTKSLTSTIRISYMILPPSLASSFFHKLSFYTCPVSHFDQYTLALFIKEGYFEKHINRMRNIYRHKRDFLFKCIAQSPLSKIAHIKEENAGLHFLLELDIEIDDHTLIKRAHHFNINIQSLSHYGAKTQHVFIINYSSLKEEIIPSCLEKLYQICMNNS</sequence>
<dbReference type="InterPro" id="IPR000524">
    <property type="entry name" value="Tscrpt_reg_HTH_GntR"/>
</dbReference>
<dbReference type="SUPFAM" id="SSF46785">
    <property type="entry name" value="Winged helix' DNA-binding domain"/>
    <property type="match status" value="1"/>
</dbReference>
<evidence type="ECO:0000256" key="2">
    <source>
        <dbReference type="ARBA" id="ARBA00022898"/>
    </source>
</evidence>
<dbReference type="PANTHER" id="PTHR46577:SF1">
    <property type="entry name" value="HTH-TYPE TRANSCRIPTIONAL REGULATORY PROTEIN GABR"/>
    <property type="match status" value="1"/>
</dbReference>
<evidence type="ECO:0000256" key="3">
    <source>
        <dbReference type="ARBA" id="ARBA00023015"/>
    </source>
</evidence>
<evidence type="ECO:0000256" key="1">
    <source>
        <dbReference type="ARBA" id="ARBA00005384"/>
    </source>
</evidence>
<dbReference type="EMBL" id="AGEJ01000001">
    <property type="protein sequence ID" value="EMD17698.1"/>
    <property type="molecule type" value="Genomic_DNA"/>
</dbReference>
<comment type="caution">
    <text evidence="7">The sequence shown here is derived from an EMBL/GenBank/DDBJ whole genome shotgun (WGS) entry which is preliminary data.</text>
</comment>
<dbReference type="eggNOG" id="COG1167">
    <property type="taxonomic scope" value="Bacteria"/>
</dbReference>
<dbReference type="GO" id="GO:0030170">
    <property type="term" value="F:pyridoxal phosphate binding"/>
    <property type="evidence" value="ECO:0007669"/>
    <property type="project" value="InterPro"/>
</dbReference>
<keyword evidence="5" id="KW-0804">Transcription</keyword>
<keyword evidence="3" id="KW-0805">Transcription regulation</keyword>
<feature type="domain" description="HTH gntR-type" evidence="6">
    <location>
        <begin position="10"/>
        <end position="78"/>
    </location>
</feature>
<organism evidence="7 8">
    <name type="scientific">Eggerthia catenaformis OT 569 = DSM 20559</name>
    <dbReference type="NCBI Taxonomy" id="999415"/>
    <lineage>
        <taxon>Bacteria</taxon>
        <taxon>Bacillati</taxon>
        <taxon>Bacillota</taxon>
        <taxon>Erysipelotrichia</taxon>
        <taxon>Erysipelotrichales</taxon>
        <taxon>Coprobacillaceae</taxon>
        <taxon>Eggerthia</taxon>
    </lineage>
</organism>
<dbReference type="CDD" id="cd07377">
    <property type="entry name" value="WHTH_GntR"/>
    <property type="match status" value="1"/>
</dbReference>
<accession>M2NHI0</accession>
<dbReference type="InterPro" id="IPR004839">
    <property type="entry name" value="Aminotransferase_I/II_large"/>
</dbReference>
<dbReference type="AlphaFoldDB" id="M2NHI0"/>
<dbReference type="SMART" id="SM00345">
    <property type="entry name" value="HTH_GNTR"/>
    <property type="match status" value="1"/>
</dbReference>
<dbReference type="InterPro" id="IPR015424">
    <property type="entry name" value="PyrdxlP-dep_Trfase"/>
</dbReference>
<dbReference type="Pfam" id="PF00392">
    <property type="entry name" value="GntR"/>
    <property type="match status" value="1"/>
</dbReference>
<dbReference type="Proteomes" id="UP000011758">
    <property type="component" value="Unassembled WGS sequence"/>
</dbReference>
<dbReference type="Pfam" id="PF00155">
    <property type="entry name" value="Aminotran_1_2"/>
    <property type="match status" value="1"/>
</dbReference>
<dbReference type="PROSITE" id="PS50949">
    <property type="entry name" value="HTH_GNTR"/>
    <property type="match status" value="1"/>
</dbReference>
<keyword evidence="8" id="KW-1185">Reference proteome</keyword>
<dbReference type="PANTHER" id="PTHR46577">
    <property type="entry name" value="HTH-TYPE TRANSCRIPTIONAL REGULATORY PROTEIN GABR"/>
    <property type="match status" value="1"/>
</dbReference>
<protein>
    <recommendedName>
        <fullName evidence="6">HTH gntR-type domain-containing protein</fullName>
    </recommendedName>
</protein>
<dbReference type="InterPro" id="IPR051446">
    <property type="entry name" value="HTH_trans_reg/aminotransferase"/>
</dbReference>
<dbReference type="PATRIC" id="fig|999415.3.peg.130"/>
<dbReference type="InterPro" id="IPR015421">
    <property type="entry name" value="PyrdxlP-dep_Trfase_major"/>
</dbReference>
<proteinExistence type="inferred from homology"/>
<dbReference type="RefSeq" id="WP_004801141.1">
    <property type="nucleotide sequence ID" value="NZ_KB446646.1"/>
</dbReference>
<evidence type="ECO:0000256" key="4">
    <source>
        <dbReference type="ARBA" id="ARBA00023125"/>
    </source>
</evidence>
<dbReference type="Gene3D" id="3.40.640.10">
    <property type="entry name" value="Type I PLP-dependent aspartate aminotransferase-like (Major domain)"/>
    <property type="match status" value="1"/>
</dbReference>
<dbReference type="OrthoDB" id="9808770at2"/>
<dbReference type="SUPFAM" id="SSF53383">
    <property type="entry name" value="PLP-dependent transferases"/>
    <property type="match status" value="1"/>
</dbReference>